<sequence>MSMEIPDAMTNLEDSNIVDKVMSWMIPKNEVDGNDPENASEEKSTIEPGAGNESSKAEVSPPSTGPECLELLAKGVPIY</sequence>
<accession>A0A9J6AYD8</accession>
<reference evidence="2 3" key="1">
    <citation type="submission" date="2020-09" db="EMBL/GenBank/DDBJ databases">
        <title>De no assembly of potato wild relative species, Solanum commersonii.</title>
        <authorList>
            <person name="Cho K."/>
        </authorList>
    </citation>
    <scope>NUCLEOTIDE SEQUENCE [LARGE SCALE GENOMIC DNA]</scope>
    <source>
        <strain evidence="2">LZ3.2</strain>
        <tissue evidence="2">Leaf</tissue>
    </source>
</reference>
<feature type="region of interest" description="Disordered" evidence="1">
    <location>
        <begin position="28"/>
        <end position="68"/>
    </location>
</feature>
<organism evidence="2 3">
    <name type="scientific">Solanum commersonii</name>
    <name type="common">Commerson's wild potato</name>
    <name type="synonym">Commerson's nightshade</name>
    <dbReference type="NCBI Taxonomy" id="4109"/>
    <lineage>
        <taxon>Eukaryota</taxon>
        <taxon>Viridiplantae</taxon>
        <taxon>Streptophyta</taxon>
        <taxon>Embryophyta</taxon>
        <taxon>Tracheophyta</taxon>
        <taxon>Spermatophyta</taxon>
        <taxon>Magnoliopsida</taxon>
        <taxon>eudicotyledons</taxon>
        <taxon>Gunneridae</taxon>
        <taxon>Pentapetalae</taxon>
        <taxon>asterids</taxon>
        <taxon>lamiids</taxon>
        <taxon>Solanales</taxon>
        <taxon>Solanaceae</taxon>
        <taxon>Solanoideae</taxon>
        <taxon>Solaneae</taxon>
        <taxon>Solanum</taxon>
    </lineage>
</organism>
<proteinExistence type="predicted"/>
<dbReference type="Proteomes" id="UP000824120">
    <property type="component" value="Chromosome 1"/>
</dbReference>
<gene>
    <name evidence="2" type="ORF">H5410_001177</name>
</gene>
<protein>
    <submittedName>
        <fullName evidence="2">Uncharacterized protein</fullName>
    </submittedName>
</protein>
<dbReference type="AlphaFoldDB" id="A0A9J6AYD8"/>
<dbReference type="EMBL" id="JACXVP010000001">
    <property type="protein sequence ID" value="KAG5629460.1"/>
    <property type="molecule type" value="Genomic_DNA"/>
</dbReference>
<name>A0A9J6AYD8_SOLCO</name>
<evidence type="ECO:0000256" key="1">
    <source>
        <dbReference type="SAM" id="MobiDB-lite"/>
    </source>
</evidence>
<evidence type="ECO:0000313" key="3">
    <source>
        <dbReference type="Proteomes" id="UP000824120"/>
    </source>
</evidence>
<evidence type="ECO:0000313" key="2">
    <source>
        <dbReference type="EMBL" id="KAG5629460.1"/>
    </source>
</evidence>
<comment type="caution">
    <text evidence="2">The sequence shown here is derived from an EMBL/GenBank/DDBJ whole genome shotgun (WGS) entry which is preliminary data.</text>
</comment>
<keyword evidence="3" id="KW-1185">Reference proteome</keyword>
<dbReference type="OrthoDB" id="1300756at2759"/>